<dbReference type="GeneID" id="10511360"/>
<dbReference type="InterPro" id="IPR027409">
    <property type="entry name" value="GroEL-like_apical_dom_sf"/>
</dbReference>
<dbReference type="SUPFAM" id="SSF48592">
    <property type="entry name" value="GroEL equatorial domain-like"/>
    <property type="match status" value="1"/>
</dbReference>
<dbReference type="EMBL" id="GL871365">
    <property type="protein sequence ID" value="EGC30032.1"/>
    <property type="molecule type" value="Genomic_DNA"/>
</dbReference>
<evidence type="ECO:0000313" key="7">
    <source>
        <dbReference type="Proteomes" id="UP000001064"/>
    </source>
</evidence>
<dbReference type="eggNOG" id="KOG0357">
    <property type="taxonomic scope" value="Eukaryota"/>
</dbReference>
<dbReference type="Gene3D" id="1.10.560.10">
    <property type="entry name" value="GroEL-like equatorial domain"/>
    <property type="match status" value="1"/>
</dbReference>
<keyword evidence="7" id="KW-1185">Reference proteome</keyword>
<accession>F1A1A2</accession>
<evidence type="ECO:0000256" key="3">
    <source>
        <dbReference type="ARBA" id="ARBA00022840"/>
    </source>
</evidence>
<dbReference type="InterPro" id="IPR002194">
    <property type="entry name" value="Chaperonin_TCP-1_CS"/>
</dbReference>
<comment type="function">
    <text evidence="5">Molecular chaperone; assists the folding of proteins upon ATP hydrolysis. Known to play a role, in vitro, in the folding of actin and tubulin.</text>
</comment>
<dbReference type="GO" id="GO:0016887">
    <property type="term" value="F:ATP hydrolysis activity"/>
    <property type="evidence" value="ECO:0007669"/>
    <property type="project" value="InterPro"/>
</dbReference>
<dbReference type="Proteomes" id="UP000001064">
    <property type="component" value="Unassembled WGS sequence"/>
</dbReference>
<reference evidence="7" key="1">
    <citation type="journal article" date="2011" name="Genome Biol.">
        <title>Comparative genomics of the social amoebae Dictyostelium discoideum and Dictyostelium purpureum.</title>
        <authorList>
            <consortium name="US DOE Joint Genome Institute (JGI-PGF)"/>
            <person name="Sucgang R."/>
            <person name="Kuo A."/>
            <person name="Tian X."/>
            <person name="Salerno W."/>
            <person name="Parikh A."/>
            <person name="Feasley C.L."/>
            <person name="Dalin E."/>
            <person name="Tu H."/>
            <person name="Huang E."/>
            <person name="Barry K."/>
            <person name="Lindquist E."/>
            <person name="Shapiro H."/>
            <person name="Bruce D."/>
            <person name="Schmutz J."/>
            <person name="Salamov A."/>
            <person name="Fey P."/>
            <person name="Gaudet P."/>
            <person name="Anjard C."/>
            <person name="Babu M.M."/>
            <person name="Basu S."/>
            <person name="Bushmanova Y."/>
            <person name="van der Wel H."/>
            <person name="Katoh-Kurasawa M."/>
            <person name="Dinh C."/>
            <person name="Coutinho P.M."/>
            <person name="Saito T."/>
            <person name="Elias M."/>
            <person name="Schaap P."/>
            <person name="Kay R.R."/>
            <person name="Henrissat B."/>
            <person name="Eichinger L."/>
            <person name="Rivero F."/>
            <person name="Putnam N.H."/>
            <person name="West C.M."/>
            <person name="Loomis W.F."/>
            <person name="Chisholm R.L."/>
            <person name="Shaulsky G."/>
            <person name="Strassmann J.E."/>
            <person name="Queller D.C."/>
            <person name="Kuspa A."/>
            <person name="Grigoriev I.V."/>
        </authorList>
    </citation>
    <scope>NUCLEOTIDE SEQUENCE [LARGE SCALE GENOMIC DNA]</scope>
    <source>
        <strain evidence="7">QSDP1</strain>
    </source>
</reference>
<keyword evidence="3" id="KW-0067">ATP-binding</keyword>
<gene>
    <name evidence="6" type="ORF">DICPUDRAFT_83999</name>
</gene>
<dbReference type="InterPro" id="IPR027413">
    <property type="entry name" value="GROEL-like_equatorial_sf"/>
</dbReference>
<dbReference type="GO" id="GO:0005524">
    <property type="term" value="F:ATP binding"/>
    <property type="evidence" value="ECO:0007669"/>
    <property type="project" value="UniProtKB-KW"/>
</dbReference>
<evidence type="ECO:0000256" key="1">
    <source>
        <dbReference type="ARBA" id="ARBA00008020"/>
    </source>
</evidence>
<dbReference type="GO" id="GO:0140662">
    <property type="term" value="F:ATP-dependent protein folding chaperone"/>
    <property type="evidence" value="ECO:0007669"/>
    <property type="project" value="InterPro"/>
</dbReference>
<dbReference type="OMA" id="NMQIQVE"/>
<dbReference type="PROSITE" id="PS00750">
    <property type="entry name" value="TCP1_1"/>
    <property type="match status" value="1"/>
</dbReference>
<dbReference type="KEGG" id="dpp:DICPUDRAFT_83999"/>
<dbReference type="RefSeq" id="XP_003293443.1">
    <property type="nucleotide sequence ID" value="XM_003293395.1"/>
</dbReference>
<keyword evidence="2" id="KW-0547">Nucleotide-binding</keyword>
<dbReference type="Gene3D" id="3.50.7.10">
    <property type="entry name" value="GroEL"/>
    <property type="match status" value="1"/>
</dbReference>
<evidence type="ECO:0000313" key="6">
    <source>
        <dbReference type="EMBL" id="EGC30032.1"/>
    </source>
</evidence>
<dbReference type="GO" id="GO:0006457">
    <property type="term" value="P:protein folding"/>
    <property type="evidence" value="ECO:0000318"/>
    <property type="project" value="GO_Central"/>
</dbReference>
<protein>
    <submittedName>
        <fullName evidence="6">Uncharacterized protein</fullName>
    </submittedName>
</protein>
<sequence length="614" mass="71109">MNILSNSNNNNFNNINSNNYDVLKSNFIILKSITESVKSSYGPNGSSKIIVDENSKSVIISSDGFVILKYFDIKHPIGKLIKQHFLDNIYLLYGGVSTSLIFSCALMENALNLLHRGLDLNSIIKGYQISLKYSLEYLDELDSIKIDLYNNNNNNNNNNINDNDIYKITKNHLLDILNIIIQKGQSSFNNDSNNIDNNDNNSDYKILKNVIVDAIIQYPDFIDLETRLKCINFSTDLLYENFNNCIQNQENINIDNNQGIRKYKSEYCLVEAALIENGYLFDLPKPCSFIKELKEEEPKVIFLNCSLTREDSNMQIQVEFDNPEKLLAWKIDEENYLKSIITDIATRLKVNTIICTGDIDPIILDSINEFNILAFKFIPLNYFKKLVNNNIYINNNNNNNNNNISNNKIIYNLDDLKLINENNISNNFEKITIYNNNNNDKKNNNFLKYYFKIKNYIQNNIQNQNYKMEYKMEYKIEQKTILILTETTIYAQQLKKYCEDLLMSLNLLGRDSESSGNDINNKDFLDFFGFFQSDAIKKNYLKKRFFAKIFIEGMGTAEKTIARKLLEKSTQESSQLKYPMEAFSLSLNSISIFLDSSDDVKSKKNSEINDIIGK</sequence>
<proteinExistence type="inferred from homology"/>
<dbReference type="Pfam" id="PF00118">
    <property type="entry name" value="Cpn60_TCP1"/>
    <property type="match status" value="2"/>
</dbReference>
<name>F1A1A2_DICPU</name>
<dbReference type="InterPro" id="IPR027410">
    <property type="entry name" value="TCP-1-like_intermed_sf"/>
</dbReference>
<dbReference type="SUPFAM" id="SSF52029">
    <property type="entry name" value="GroEL apical domain-like"/>
    <property type="match status" value="1"/>
</dbReference>
<dbReference type="InParanoid" id="F1A1A2"/>
<dbReference type="VEuPathDB" id="AmoebaDB:DICPUDRAFT_83999"/>
<dbReference type="FunCoup" id="F1A1A2">
    <property type="interactions" value="459"/>
</dbReference>
<evidence type="ECO:0000256" key="2">
    <source>
        <dbReference type="ARBA" id="ARBA00022741"/>
    </source>
</evidence>
<dbReference type="PANTHER" id="PTHR11353">
    <property type="entry name" value="CHAPERONIN"/>
    <property type="match status" value="1"/>
</dbReference>
<dbReference type="GO" id="GO:0005832">
    <property type="term" value="C:chaperonin-containing T-complex"/>
    <property type="evidence" value="ECO:0000318"/>
    <property type="project" value="GO_Central"/>
</dbReference>
<keyword evidence="4" id="KW-0143">Chaperone</keyword>
<evidence type="ECO:0000256" key="4">
    <source>
        <dbReference type="ARBA" id="ARBA00023186"/>
    </source>
</evidence>
<dbReference type="Gene3D" id="3.30.260.10">
    <property type="entry name" value="TCP-1-like chaperonin intermediate domain"/>
    <property type="match status" value="1"/>
</dbReference>
<organism evidence="6 7">
    <name type="scientific">Dictyostelium purpureum</name>
    <name type="common">Slime mold</name>
    <dbReference type="NCBI Taxonomy" id="5786"/>
    <lineage>
        <taxon>Eukaryota</taxon>
        <taxon>Amoebozoa</taxon>
        <taxon>Evosea</taxon>
        <taxon>Eumycetozoa</taxon>
        <taxon>Dictyostelia</taxon>
        <taxon>Dictyosteliales</taxon>
        <taxon>Dictyosteliaceae</taxon>
        <taxon>Dictyostelium</taxon>
    </lineage>
</organism>
<dbReference type="STRING" id="5786.F1A1A2"/>
<dbReference type="GO" id="GO:0051082">
    <property type="term" value="F:unfolded protein binding"/>
    <property type="evidence" value="ECO:0000318"/>
    <property type="project" value="GO_Central"/>
</dbReference>
<comment type="similarity">
    <text evidence="1">Belongs to the TCP-1 chaperonin family.</text>
</comment>
<dbReference type="OrthoDB" id="21352at2759"/>
<dbReference type="InterPro" id="IPR017998">
    <property type="entry name" value="Chaperone_TCP-1"/>
</dbReference>
<evidence type="ECO:0000256" key="5">
    <source>
        <dbReference type="ARBA" id="ARBA00024677"/>
    </source>
</evidence>
<dbReference type="AlphaFoldDB" id="F1A1A2"/>
<dbReference type="InterPro" id="IPR002423">
    <property type="entry name" value="Cpn60/GroEL/TCP-1"/>
</dbReference>